<keyword evidence="2" id="KW-1185">Reference proteome</keyword>
<dbReference type="RefSeq" id="WP_290247370.1">
    <property type="nucleotide sequence ID" value="NZ_JAUFQT010000001.1"/>
</dbReference>
<dbReference type="Proteomes" id="UP001589654">
    <property type="component" value="Unassembled WGS sequence"/>
</dbReference>
<dbReference type="Gene3D" id="2.60.450.10">
    <property type="entry name" value="Lipopolysaccharide (LPS) transport protein A like domain"/>
    <property type="match status" value="1"/>
</dbReference>
<proteinExistence type="predicted"/>
<dbReference type="InterPro" id="IPR026265">
    <property type="entry name" value="LptC"/>
</dbReference>
<evidence type="ECO:0000313" key="1">
    <source>
        <dbReference type="EMBL" id="MFB9210823.1"/>
    </source>
</evidence>
<dbReference type="NCBIfam" id="TIGR04409">
    <property type="entry name" value="LptC_YrbK"/>
    <property type="match status" value="1"/>
</dbReference>
<reference evidence="1 2" key="1">
    <citation type="submission" date="2024-09" db="EMBL/GenBank/DDBJ databases">
        <authorList>
            <person name="Sun Q."/>
            <person name="Mori K."/>
        </authorList>
    </citation>
    <scope>NUCLEOTIDE SEQUENCE [LARGE SCALE GENOMIC DNA]</scope>
    <source>
        <strain evidence="1 2">CECT 7682</strain>
    </source>
</reference>
<gene>
    <name evidence="1" type="primary">lptC</name>
    <name evidence="1" type="ORF">ACFFUR_03330</name>
</gene>
<dbReference type="EMBL" id="JBHMEW010000011">
    <property type="protein sequence ID" value="MFB9210823.1"/>
    <property type="molecule type" value="Genomic_DNA"/>
</dbReference>
<organism evidence="1 2">
    <name type="scientific">Echinicola jeungdonensis</name>
    <dbReference type="NCBI Taxonomy" id="709343"/>
    <lineage>
        <taxon>Bacteria</taxon>
        <taxon>Pseudomonadati</taxon>
        <taxon>Bacteroidota</taxon>
        <taxon>Cytophagia</taxon>
        <taxon>Cytophagales</taxon>
        <taxon>Cyclobacteriaceae</taxon>
        <taxon>Echinicola</taxon>
    </lineage>
</organism>
<evidence type="ECO:0000313" key="2">
    <source>
        <dbReference type="Proteomes" id="UP001589654"/>
    </source>
</evidence>
<comment type="caution">
    <text evidence="1">The sequence shown here is derived from an EMBL/GenBank/DDBJ whole genome shotgun (WGS) entry which is preliminary data.</text>
</comment>
<dbReference type="Pfam" id="PF06835">
    <property type="entry name" value="LptC"/>
    <property type="match status" value="1"/>
</dbReference>
<dbReference type="PROSITE" id="PS51257">
    <property type="entry name" value="PROKAR_LIPOPROTEIN"/>
    <property type="match status" value="1"/>
</dbReference>
<name>A0ABV5J1X9_9BACT</name>
<accession>A0ABV5J1X9</accession>
<dbReference type="InterPro" id="IPR010664">
    <property type="entry name" value="LipoPS_assembly_LptC-rel"/>
</dbReference>
<protein>
    <submittedName>
        <fullName evidence="1">LPS export ABC transporter periplasmic protein LptC</fullName>
    </submittedName>
</protein>
<sequence length="178" mass="20555">MKSIPQLILALFLLISCRENVDLSQLENYEGPIRITTNMELYHSDSAKVRTILTGDKQLEFPNGDIEFPEGISIDFFEKNGELSTTIRADRGFYDRKNNLYMGEGDVEVHNIIKDQKLNSEELFWDPNKDIIFTEKFVTVQRQDGTIINGTGMEADQQFNEYTFHKIERSKIPLPGEE</sequence>